<reference evidence="3 4" key="1">
    <citation type="submission" date="2020-07" db="EMBL/GenBank/DDBJ databases">
        <title>Sequencing the genomes of 1000 actinobacteria strains.</title>
        <authorList>
            <person name="Klenk H.-P."/>
        </authorList>
    </citation>
    <scope>NUCLEOTIDE SEQUENCE [LARGE SCALE GENOMIC DNA]</scope>
    <source>
        <strain evidence="3 4">DSM 7487</strain>
    </source>
</reference>
<evidence type="ECO:0000313" key="3">
    <source>
        <dbReference type="EMBL" id="NYD21356.1"/>
    </source>
</evidence>
<feature type="transmembrane region" description="Helical" evidence="1">
    <location>
        <begin position="35"/>
        <end position="52"/>
    </location>
</feature>
<feature type="transmembrane region" description="Helical" evidence="1">
    <location>
        <begin position="157"/>
        <end position="178"/>
    </location>
</feature>
<feature type="transmembrane region" description="Helical" evidence="1">
    <location>
        <begin position="99"/>
        <end position="115"/>
    </location>
</feature>
<dbReference type="InterPro" id="IPR043128">
    <property type="entry name" value="Rev_trsase/Diguanyl_cyclase"/>
</dbReference>
<keyword evidence="4" id="KW-1185">Reference proteome</keyword>
<feature type="transmembrane region" description="Helical" evidence="1">
    <location>
        <begin position="127"/>
        <end position="145"/>
    </location>
</feature>
<feature type="transmembrane region" description="Helical" evidence="1">
    <location>
        <begin position="64"/>
        <end position="87"/>
    </location>
</feature>
<evidence type="ECO:0000259" key="2">
    <source>
        <dbReference type="PROSITE" id="PS50887"/>
    </source>
</evidence>
<gene>
    <name evidence="3" type="ORF">BJ968_000896</name>
</gene>
<dbReference type="AlphaFoldDB" id="A0A7Y9DHG1"/>
<dbReference type="SMART" id="SM00267">
    <property type="entry name" value="GGDEF"/>
    <property type="match status" value="1"/>
</dbReference>
<accession>A0A7Y9DHG1</accession>
<dbReference type="Gene3D" id="3.30.70.270">
    <property type="match status" value="1"/>
</dbReference>
<dbReference type="InterPro" id="IPR050469">
    <property type="entry name" value="Diguanylate_Cyclase"/>
</dbReference>
<name>A0A7Y9DHG1_9ACTN</name>
<dbReference type="Pfam" id="PF00990">
    <property type="entry name" value="GGDEF"/>
    <property type="match status" value="1"/>
</dbReference>
<dbReference type="NCBIfam" id="TIGR00254">
    <property type="entry name" value="GGDEF"/>
    <property type="match status" value="1"/>
</dbReference>
<keyword evidence="1" id="KW-0812">Transmembrane</keyword>
<keyword evidence="1" id="KW-0472">Membrane</keyword>
<dbReference type="SUPFAM" id="SSF55073">
    <property type="entry name" value="Nucleotide cyclase"/>
    <property type="match status" value="1"/>
</dbReference>
<protein>
    <submittedName>
        <fullName evidence="3">Diguanylate cyclase (GGDEF)-like protein</fullName>
    </submittedName>
</protein>
<keyword evidence="1" id="KW-1133">Transmembrane helix</keyword>
<feature type="domain" description="GGDEF" evidence="2">
    <location>
        <begin position="353"/>
        <end position="476"/>
    </location>
</feature>
<proteinExistence type="predicted"/>
<dbReference type="PROSITE" id="PS50887">
    <property type="entry name" value="GGDEF"/>
    <property type="match status" value="1"/>
</dbReference>
<dbReference type="PANTHER" id="PTHR45138:SF9">
    <property type="entry name" value="DIGUANYLATE CYCLASE DGCM-RELATED"/>
    <property type="match status" value="1"/>
</dbReference>
<dbReference type="PANTHER" id="PTHR45138">
    <property type="entry name" value="REGULATORY COMPONENTS OF SENSORY TRANSDUCTION SYSTEM"/>
    <property type="match status" value="1"/>
</dbReference>
<organism evidence="3 4">
    <name type="scientific">Kineococcus aurantiacus</name>
    <dbReference type="NCBI Taxonomy" id="37633"/>
    <lineage>
        <taxon>Bacteria</taxon>
        <taxon>Bacillati</taxon>
        <taxon>Actinomycetota</taxon>
        <taxon>Actinomycetes</taxon>
        <taxon>Kineosporiales</taxon>
        <taxon>Kineosporiaceae</taxon>
        <taxon>Kineococcus</taxon>
    </lineage>
</organism>
<dbReference type="EMBL" id="JACCBB010000001">
    <property type="protein sequence ID" value="NYD21356.1"/>
    <property type="molecule type" value="Genomic_DNA"/>
</dbReference>
<dbReference type="RefSeq" id="WP_179749596.1">
    <property type="nucleotide sequence ID" value="NZ_BAAAGN010000006.1"/>
</dbReference>
<feature type="transmembrane region" description="Helical" evidence="1">
    <location>
        <begin position="12"/>
        <end position="29"/>
    </location>
</feature>
<feature type="transmembrane region" description="Helical" evidence="1">
    <location>
        <begin position="220"/>
        <end position="238"/>
    </location>
</feature>
<dbReference type="InterPro" id="IPR029787">
    <property type="entry name" value="Nucleotide_cyclase"/>
</dbReference>
<dbReference type="GO" id="GO:0052621">
    <property type="term" value="F:diguanylate cyclase activity"/>
    <property type="evidence" value="ECO:0007669"/>
    <property type="project" value="TreeGrafter"/>
</dbReference>
<dbReference type="CDD" id="cd01949">
    <property type="entry name" value="GGDEF"/>
    <property type="match status" value="1"/>
</dbReference>
<feature type="transmembrane region" description="Helical" evidence="1">
    <location>
        <begin position="259"/>
        <end position="281"/>
    </location>
</feature>
<feature type="transmembrane region" description="Helical" evidence="1">
    <location>
        <begin position="287"/>
        <end position="309"/>
    </location>
</feature>
<dbReference type="Proteomes" id="UP000521922">
    <property type="component" value="Unassembled WGS sequence"/>
</dbReference>
<sequence length="485" mass="51913">MDFRHRFLPWQAYTAFGAVFGVLGLLVPAGLLHDALFSVVSLSAAAATAVGARLHRPQRASAWWLLAAGLLCWALGDVSYAVCYDWLGWDAYPSVPDVFYVAAYPLIAAAMLRMARQARPGSDREGVIDAAILAVGFGMLSWTFLVRPALHTLPQDLPAGLVALAYPVGDVVVLAMLVRVFSAAGHGSRAFTLLAGAATAMLTADALWQAAEAYSTLDATWIDSVFVLSYVLWGAAALHPSMRRLSDPSPATRDEFSRLRLVVLTAASLLSPGTLGVELALGQPTQGWAVVISSSVLFVLVVARMSALLGRLREQTALLGDLARTDPLTGLLNRRSADAELERVRARARRDGVPLVVALLDLDHFKAFNDTRGHPAGDRLLVGASAAWRETLRGSGVQLARWGGEEFLAVSCGRAPEQVEQLLDRLRAVVPEGQTFSAGVARWDGQEDVAALVARADAALYAAKHAGRACTRTAHDPRERVSPGR</sequence>
<evidence type="ECO:0000313" key="4">
    <source>
        <dbReference type="Proteomes" id="UP000521922"/>
    </source>
</evidence>
<evidence type="ECO:0000256" key="1">
    <source>
        <dbReference type="SAM" id="Phobius"/>
    </source>
</evidence>
<dbReference type="InterPro" id="IPR000160">
    <property type="entry name" value="GGDEF_dom"/>
</dbReference>
<feature type="transmembrane region" description="Helical" evidence="1">
    <location>
        <begin position="190"/>
        <end position="208"/>
    </location>
</feature>
<comment type="caution">
    <text evidence="3">The sequence shown here is derived from an EMBL/GenBank/DDBJ whole genome shotgun (WGS) entry which is preliminary data.</text>
</comment>